<accession>A0ABX2T971</accession>
<dbReference type="PANTHER" id="PTHR34784">
    <property type="entry name" value="50S RIBOSOMAL PROTEIN L34"/>
    <property type="match status" value="1"/>
</dbReference>
<evidence type="ECO:0008006" key="5">
    <source>
        <dbReference type="Google" id="ProtNLM"/>
    </source>
</evidence>
<sequence>MDHVMFIELGMGADLHGQDVTKAACRAVRNAIERNSLPGMRTLVGGDSSRMKVHVRLAVPDDADKVDHDAVRAVFPYGQVTVEVVPGGMVTPSGVVLPDKGDRNDLIYIVNAAVTVGY</sequence>
<keyword evidence="4" id="KW-1185">Reference proteome</keyword>
<name>A0ABX2T971_9PROT</name>
<evidence type="ECO:0000256" key="1">
    <source>
        <dbReference type="ARBA" id="ARBA00022741"/>
    </source>
</evidence>
<evidence type="ECO:0000256" key="2">
    <source>
        <dbReference type="ARBA" id="ARBA00023134"/>
    </source>
</evidence>
<keyword evidence="2" id="KW-0342">GTP-binding</keyword>
<comment type="caution">
    <text evidence="3">The sequence shown here is derived from an EMBL/GenBank/DDBJ whole genome shotgun (WGS) entry which is preliminary data.</text>
</comment>
<dbReference type="EMBL" id="JABFDB010000004">
    <property type="protein sequence ID" value="NYZ19806.1"/>
    <property type="molecule type" value="Genomic_DNA"/>
</dbReference>
<dbReference type="InterPro" id="IPR011719">
    <property type="entry name" value="CHP02058"/>
</dbReference>
<dbReference type="Proteomes" id="UP000584642">
    <property type="component" value="Unassembled WGS sequence"/>
</dbReference>
<dbReference type="RefSeq" id="WP_180281569.1">
    <property type="nucleotide sequence ID" value="NZ_JABFDB010000004.1"/>
</dbReference>
<keyword evidence="1" id="KW-0547">Nucleotide-binding</keyword>
<dbReference type="Pfam" id="PF09585">
    <property type="entry name" value="Lin0512_fam"/>
    <property type="match status" value="1"/>
</dbReference>
<reference evidence="3 4" key="1">
    <citation type="submission" date="2020-05" db="EMBL/GenBank/DDBJ databases">
        <title>Azospirillum oleiclasticum sp. nov, a nitrogen-fixing and heavy crude oil-emulsifying bacterium isolated from the crude oil of Yumen Oilfield.</title>
        <authorList>
            <person name="Wu D."/>
            <person name="Cai M."/>
            <person name="Zhang X."/>
        </authorList>
    </citation>
    <scope>NUCLEOTIDE SEQUENCE [LARGE SCALE GENOMIC DNA]</scope>
    <source>
        <strain evidence="3 4">ROY-1-1-2</strain>
    </source>
</reference>
<dbReference type="PANTHER" id="PTHR34784:SF1">
    <property type="entry name" value="50S RIBOSOMAL PROTEIN L34"/>
    <property type="match status" value="1"/>
</dbReference>
<dbReference type="InterPro" id="IPR037103">
    <property type="entry name" value="Tubulin/FtsZ-like_C"/>
</dbReference>
<dbReference type="Gene3D" id="3.30.1330.20">
    <property type="entry name" value="Tubulin/FtsZ, C-terminal domain"/>
    <property type="match status" value="1"/>
</dbReference>
<protein>
    <recommendedName>
        <fullName evidence="5">Lin0512 family protein</fullName>
    </recommendedName>
</protein>
<gene>
    <name evidence="3" type="ORF">HND93_08785</name>
</gene>
<organism evidence="3 4">
    <name type="scientific">Azospirillum oleiclasticum</name>
    <dbReference type="NCBI Taxonomy" id="2735135"/>
    <lineage>
        <taxon>Bacteria</taxon>
        <taxon>Pseudomonadati</taxon>
        <taxon>Pseudomonadota</taxon>
        <taxon>Alphaproteobacteria</taxon>
        <taxon>Rhodospirillales</taxon>
        <taxon>Azospirillaceae</taxon>
        <taxon>Azospirillum</taxon>
    </lineage>
</organism>
<proteinExistence type="predicted"/>
<dbReference type="NCBIfam" id="TIGR02058">
    <property type="entry name" value="lin0512_fam"/>
    <property type="match status" value="1"/>
</dbReference>
<evidence type="ECO:0000313" key="3">
    <source>
        <dbReference type="EMBL" id="NYZ19806.1"/>
    </source>
</evidence>
<evidence type="ECO:0000313" key="4">
    <source>
        <dbReference type="Proteomes" id="UP000584642"/>
    </source>
</evidence>